<dbReference type="AlphaFoldDB" id="A0A3S1BXJ5"/>
<dbReference type="OrthoDB" id="6144286at2759"/>
<keyword evidence="3" id="KW-1185">Reference proteome</keyword>
<feature type="compositionally biased region" description="Polar residues" evidence="1">
    <location>
        <begin position="257"/>
        <end position="271"/>
    </location>
</feature>
<dbReference type="Proteomes" id="UP000271974">
    <property type="component" value="Unassembled WGS sequence"/>
</dbReference>
<reference evidence="2 3" key="1">
    <citation type="submission" date="2019-01" db="EMBL/GenBank/DDBJ databases">
        <title>A draft genome assembly of the solar-powered sea slug Elysia chlorotica.</title>
        <authorList>
            <person name="Cai H."/>
            <person name="Li Q."/>
            <person name="Fang X."/>
            <person name="Li J."/>
            <person name="Curtis N.E."/>
            <person name="Altenburger A."/>
            <person name="Shibata T."/>
            <person name="Feng M."/>
            <person name="Maeda T."/>
            <person name="Schwartz J.A."/>
            <person name="Shigenobu S."/>
            <person name="Lundholm N."/>
            <person name="Nishiyama T."/>
            <person name="Yang H."/>
            <person name="Hasebe M."/>
            <person name="Li S."/>
            <person name="Pierce S.K."/>
            <person name="Wang J."/>
        </authorList>
    </citation>
    <scope>NUCLEOTIDE SEQUENCE [LARGE SCALE GENOMIC DNA]</scope>
    <source>
        <strain evidence="2">EC2010</strain>
        <tissue evidence="2">Whole organism of an adult</tissue>
    </source>
</reference>
<dbReference type="EMBL" id="RQTK01000014">
    <property type="protein sequence ID" value="RUS91337.1"/>
    <property type="molecule type" value="Genomic_DNA"/>
</dbReference>
<feature type="region of interest" description="Disordered" evidence="1">
    <location>
        <begin position="205"/>
        <end position="224"/>
    </location>
</feature>
<feature type="region of interest" description="Disordered" evidence="1">
    <location>
        <begin position="254"/>
        <end position="325"/>
    </location>
</feature>
<feature type="compositionally biased region" description="Basic and acidic residues" evidence="1">
    <location>
        <begin position="212"/>
        <end position="223"/>
    </location>
</feature>
<name>A0A3S1BXJ5_ELYCH</name>
<organism evidence="2 3">
    <name type="scientific">Elysia chlorotica</name>
    <name type="common">Eastern emerald elysia</name>
    <name type="synonym">Sea slug</name>
    <dbReference type="NCBI Taxonomy" id="188477"/>
    <lineage>
        <taxon>Eukaryota</taxon>
        <taxon>Metazoa</taxon>
        <taxon>Spiralia</taxon>
        <taxon>Lophotrochozoa</taxon>
        <taxon>Mollusca</taxon>
        <taxon>Gastropoda</taxon>
        <taxon>Heterobranchia</taxon>
        <taxon>Euthyneura</taxon>
        <taxon>Panpulmonata</taxon>
        <taxon>Sacoglossa</taxon>
        <taxon>Placobranchoidea</taxon>
        <taxon>Plakobranchidae</taxon>
        <taxon>Elysia</taxon>
    </lineage>
</organism>
<evidence type="ECO:0000313" key="3">
    <source>
        <dbReference type="Proteomes" id="UP000271974"/>
    </source>
</evidence>
<gene>
    <name evidence="2" type="ORF">EGW08_000951</name>
</gene>
<comment type="caution">
    <text evidence="2">The sequence shown here is derived from an EMBL/GenBank/DDBJ whole genome shotgun (WGS) entry which is preliminary data.</text>
</comment>
<feature type="compositionally biased region" description="Polar residues" evidence="1">
    <location>
        <begin position="153"/>
        <end position="165"/>
    </location>
</feature>
<feature type="region of interest" description="Disordered" evidence="1">
    <location>
        <begin position="54"/>
        <end position="103"/>
    </location>
</feature>
<accession>A0A3S1BXJ5</accession>
<evidence type="ECO:0000256" key="1">
    <source>
        <dbReference type="SAM" id="MobiDB-lite"/>
    </source>
</evidence>
<feature type="compositionally biased region" description="Basic and acidic residues" evidence="1">
    <location>
        <begin position="83"/>
        <end position="103"/>
    </location>
</feature>
<proteinExistence type="predicted"/>
<evidence type="ECO:0000313" key="2">
    <source>
        <dbReference type="EMBL" id="RUS91337.1"/>
    </source>
</evidence>
<sequence length="325" mass="36290">MPQPVRHRDRDYVFEDSDGTRIRRKEKIVETVGIPDDVKNVGKLVLYQSCPGLGYHGDSSATSSLERKQKPRSPYRASSPQRPVRESEKDYTYRDSEGTLRRHKERITERVGIPDDVVGLGQLVLSRESSSSVSHFQASQSRQVSALGISKSGVKSPTYLSSSPVRTPPPTLRKNFTYRESDGSLLPRLDPVTWDRTNRDTYNGVAAGRKPLSRDSSGEKHVSTMEIPRNKPNVATTTYRSPPTAVRKTFAHRESTESFARQHTNVTQRSGISYDVKPSSNLVPSSRESSEERHTSCLYHPLSPGKTRGVTKTPGPKVRGFNGHC</sequence>
<protein>
    <submittedName>
        <fullName evidence="2">Uncharacterized protein</fullName>
    </submittedName>
</protein>
<feature type="region of interest" description="Disordered" evidence="1">
    <location>
        <begin position="153"/>
        <end position="177"/>
    </location>
</feature>